<evidence type="ECO:0000256" key="1">
    <source>
        <dbReference type="ARBA" id="ARBA00022737"/>
    </source>
</evidence>
<evidence type="ECO:0000313" key="5">
    <source>
        <dbReference type="EMBL" id="TRX89464.1"/>
    </source>
</evidence>
<evidence type="ECO:0000256" key="2">
    <source>
        <dbReference type="ARBA" id="ARBA00023043"/>
    </source>
</evidence>
<dbReference type="SMART" id="SM00248">
    <property type="entry name" value="ANK"/>
    <property type="match status" value="10"/>
</dbReference>
<accession>A0A553HND0</accession>
<feature type="domain" description="Clr5" evidence="4">
    <location>
        <begin position="21"/>
        <end position="62"/>
    </location>
</feature>
<sequence>MSAPSAPIAGLAQKRDFSLFEQHRLLLRRLYLEEDKSSAQVKEEMETRHGFPEIDAKAYEYAWRHLGFFKKLGIEEWIRVKNRVEKRKEREGKETDVFLSGVLQPPKKIQRIISRHKRRDYLQYRISREPTPDGPEGVLLRTPPRSPSMTVTNLRNATTQVPIVSLDLSIVDNETSDSLDFEQLSDRVRKWMISNPTSMVHWLPNAPTSQLLLAVKQFDGVEYVAFHGQESYIPDPFDLTWDSPFRISAQKHFLEVLSKLSIIFANNQKTEATDHTQLLDWIGAGANKSVLKDFFTQDLIAMVATWAELIRLSTESKSGEAFQTLVEIGFTTHDGEWIQQHVDILVSSTTELGSKNAGSVARRLLSAENVRDQARKSAASEYTTIFNPERLDFEMISEFNLAGVTFHADAICYLFLQSTRSPNPVENTRQLFNSLRMAGYNFDRRVSYDVLTGLNFRYDGVPQLVRHEADFLEDSICELDYLWFIVGNDISEAIISHGTIFKTRITIVGLTMAARGGIEQLSLYLNSRPAWDHKRQILLELAFSIAAGLGDVAAIRSFREAKVDPNAHMLLSRLMGIDVDCHPLMRAARGKQWDAVHMLVEMGAELRSEIRNFNPLSAAISKPKPLSNTKRLDQLEIIRYFIGKDLVDVYGVDALIEAVVPPYREWGVEFITDEEVVDMLLEAGVEIDKIMEDGKDILHFAIERGCNLKTVEFLISRGAQIHSKPCRRDGKTMLHSAAASKSKDRQKIVELLVCSGADCTTEWGGPTILESALSVTSLDPAKNELSLQLFAFLLDRGAQLNVPEDRLPGVREEWAPIVTLLLRLKAPDALIYKTIQAGADLSSTGRCTSPDYFTPLQYAIYEGRHDVARYLITRGVDVDAPAEEGYGRTALQAACDPDQGVETSLGLIQFLLNKGADVNAPAAKWGATALQCAIKNGSTGAFCLLLDAGAKVFDTTKFPRHDPDALYTAAEYGRLDMVDMILKKLARSDDQVMRLCGSAYGVAVAEVYGRFAIAKTLDNEQVMSVVGGSVGKSQVVLRERDEVAFKSVS</sequence>
<comment type="caution">
    <text evidence="5">The sequence shown here is derived from an EMBL/GenBank/DDBJ whole genome shotgun (WGS) entry which is preliminary data.</text>
</comment>
<feature type="repeat" description="ANK" evidence="3">
    <location>
        <begin position="729"/>
        <end position="758"/>
    </location>
</feature>
<dbReference type="InterPro" id="IPR002110">
    <property type="entry name" value="Ankyrin_rpt"/>
</dbReference>
<reference evidence="6" key="1">
    <citation type="submission" date="2019-06" db="EMBL/GenBank/DDBJ databases">
        <title>Draft genome sequence of the griseofulvin-producing fungus Xylaria cubensis strain G536.</title>
        <authorList>
            <person name="Mead M.E."/>
            <person name="Raja H.A."/>
            <person name="Steenwyk J.L."/>
            <person name="Knowles S.L."/>
            <person name="Oberlies N.H."/>
            <person name="Rokas A."/>
        </authorList>
    </citation>
    <scope>NUCLEOTIDE SEQUENCE [LARGE SCALE GENOMIC DNA]</scope>
    <source>
        <strain evidence="6">G536</strain>
    </source>
</reference>
<evidence type="ECO:0000256" key="3">
    <source>
        <dbReference type="PROSITE-ProRule" id="PRU00023"/>
    </source>
</evidence>
<protein>
    <recommendedName>
        <fullName evidence="4">Clr5 domain-containing protein</fullName>
    </recommendedName>
</protein>
<dbReference type="Gene3D" id="1.25.40.20">
    <property type="entry name" value="Ankyrin repeat-containing domain"/>
    <property type="match status" value="2"/>
</dbReference>
<keyword evidence="6" id="KW-1185">Reference proteome</keyword>
<feature type="repeat" description="ANK" evidence="3">
    <location>
        <begin position="886"/>
        <end position="923"/>
    </location>
</feature>
<dbReference type="InterPro" id="IPR036770">
    <property type="entry name" value="Ankyrin_rpt-contain_sf"/>
</dbReference>
<feature type="repeat" description="ANK" evidence="3">
    <location>
        <begin position="851"/>
        <end position="883"/>
    </location>
</feature>
<feature type="repeat" description="ANK" evidence="3">
    <location>
        <begin position="693"/>
        <end position="726"/>
    </location>
</feature>
<keyword evidence="2 3" id="KW-0040">ANK repeat</keyword>
<dbReference type="Pfam" id="PF12796">
    <property type="entry name" value="Ank_2"/>
    <property type="match status" value="2"/>
</dbReference>
<organism evidence="5 6">
    <name type="scientific">Xylaria flabelliformis</name>
    <dbReference type="NCBI Taxonomy" id="2512241"/>
    <lineage>
        <taxon>Eukaryota</taxon>
        <taxon>Fungi</taxon>
        <taxon>Dikarya</taxon>
        <taxon>Ascomycota</taxon>
        <taxon>Pezizomycotina</taxon>
        <taxon>Sordariomycetes</taxon>
        <taxon>Xylariomycetidae</taxon>
        <taxon>Xylariales</taxon>
        <taxon>Xylariaceae</taxon>
        <taxon>Xylaria</taxon>
    </lineage>
</organism>
<dbReference type="SUPFAM" id="SSF48403">
    <property type="entry name" value="Ankyrin repeat"/>
    <property type="match status" value="2"/>
</dbReference>
<keyword evidence="1" id="KW-0677">Repeat</keyword>
<evidence type="ECO:0000313" key="6">
    <source>
        <dbReference type="Proteomes" id="UP000319160"/>
    </source>
</evidence>
<dbReference type="STRING" id="2512241.A0A553HND0"/>
<dbReference type="InterPro" id="IPR025676">
    <property type="entry name" value="Clr5_dom"/>
</dbReference>
<dbReference type="PROSITE" id="PS50297">
    <property type="entry name" value="ANK_REP_REGION"/>
    <property type="match status" value="3"/>
</dbReference>
<dbReference type="AlphaFoldDB" id="A0A553HND0"/>
<proteinExistence type="predicted"/>
<gene>
    <name evidence="5" type="ORF">FHL15_009633</name>
</gene>
<dbReference type="EMBL" id="VFLP01000067">
    <property type="protein sequence ID" value="TRX89464.1"/>
    <property type="molecule type" value="Genomic_DNA"/>
</dbReference>
<dbReference type="OrthoDB" id="539213at2759"/>
<dbReference type="Pfam" id="PF14420">
    <property type="entry name" value="Clr5"/>
    <property type="match status" value="1"/>
</dbReference>
<dbReference type="PANTHER" id="PTHR24126">
    <property type="entry name" value="ANKYRIN REPEAT, PH AND SEC7 DOMAIN CONTAINING PROTEIN SECG-RELATED"/>
    <property type="match status" value="1"/>
</dbReference>
<dbReference type="Proteomes" id="UP000319160">
    <property type="component" value="Unassembled WGS sequence"/>
</dbReference>
<dbReference type="PROSITE" id="PS50088">
    <property type="entry name" value="ANK_REPEAT"/>
    <property type="match status" value="4"/>
</dbReference>
<evidence type="ECO:0000259" key="4">
    <source>
        <dbReference type="Pfam" id="PF14420"/>
    </source>
</evidence>
<dbReference type="PANTHER" id="PTHR24126:SF14">
    <property type="entry name" value="ANK_REP_REGION DOMAIN-CONTAINING PROTEIN"/>
    <property type="match status" value="1"/>
</dbReference>
<name>A0A553HND0_9PEZI</name>